<comment type="subcellular location">
    <subcellularLocation>
        <location evidence="1 10">Cell membrane</location>
        <topology evidence="1 10">Multi-pass membrane protein</topology>
    </subcellularLocation>
</comment>
<dbReference type="PANTHER" id="PTHR34182">
    <property type="entry name" value="PROTEIN-EXPORT MEMBRANE PROTEIN SECG"/>
    <property type="match status" value="1"/>
</dbReference>
<comment type="similarity">
    <text evidence="2 10">Belongs to the SecG family.</text>
</comment>
<evidence type="ECO:0000256" key="9">
    <source>
        <dbReference type="ARBA" id="ARBA00023136"/>
    </source>
</evidence>
<organism evidence="11">
    <name type="scientific">Thermodesulfovibrio autotrophicus</name>
    <dbReference type="NCBI Taxonomy" id="3118333"/>
    <lineage>
        <taxon>Bacteria</taxon>
        <taxon>Pseudomonadati</taxon>
        <taxon>Nitrospirota</taxon>
        <taxon>Thermodesulfovibrionia</taxon>
        <taxon>Thermodesulfovibrionales</taxon>
        <taxon>Thermodesulfovibrionaceae</taxon>
        <taxon>Thermodesulfovibrio</taxon>
    </lineage>
</organism>
<evidence type="ECO:0000256" key="10">
    <source>
        <dbReference type="RuleBase" id="RU365087"/>
    </source>
</evidence>
<dbReference type="GO" id="GO:0005886">
    <property type="term" value="C:plasma membrane"/>
    <property type="evidence" value="ECO:0007669"/>
    <property type="project" value="UniProtKB-SubCell"/>
</dbReference>
<dbReference type="GO" id="GO:0009306">
    <property type="term" value="P:protein secretion"/>
    <property type="evidence" value="ECO:0007669"/>
    <property type="project" value="UniProtKB-UniRule"/>
</dbReference>
<feature type="transmembrane region" description="Helical" evidence="10">
    <location>
        <begin position="51"/>
        <end position="73"/>
    </location>
</feature>
<evidence type="ECO:0000256" key="5">
    <source>
        <dbReference type="ARBA" id="ARBA00022692"/>
    </source>
</evidence>
<dbReference type="EMBL" id="CP144373">
    <property type="protein sequence ID" value="XCH47202.1"/>
    <property type="molecule type" value="Genomic_DNA"/>
</dbReference>
<dbReference type="InterPro" id="IPR004692">
    <property type="entry name" value="SecG"/>
</dbReference>
<dbReference type="AlphaFoldDB" id="A0AAU8GXN9"/>
<dbReference type="KEGG" id="taut:V4D30_02745"/>
<keyword evidence="6 10" id="KW-0653">Protein transport</keyword>
<protein>
    <recommendedName>
        <fullName evidence="10">Protein-export membrane protein SecG</fullName>
    </recommendedName>
</protein>
<reference evidence="11" key="1">
    <citation type="submission" date="2024-01" db="EMBL/GenBank/DDBJ databases">
        <title>The first autotrophic representatives of the genus Thermodesulfovibrio.</title>
        <authorList>
            <person name="Maltseva A.I."/>
            <person name="Elcheninov A.G."/>
            <person name="Kublanov I.V."/>
            <person name="Lebedinsky A.V."/>
            <person name="Frolov E.N."/>
        </authorList>
    </citation>
    <scope>NUCLEOTIDE SEQUENCE</scope>
    <source>
        <strain evidence="11">3907-1M</strain>
    </source>
</reference>
<dbReference type="Pfam" id="PF03840">
    <property type="entry name" value="SecG"/>
    <property type="match status" value="1"/>
</dbReference>
<comment type="function">
    <text evidence="10">Involved in protein export. Participates in an early event of protein translocation.</text>
</comment>
<accession>A0AAU8GXN9</accession>
<dbReference type="PANTHER" id="PTHR34182:SF1">
    <property type="entry name" value="PROTEIN-EXPORT MEMBRANE PROTEIN SECG"/>
    <property type="match status" value="1"/>
</dbReference>
<evidence type="ECO:0000256" key="2">
    <source>
        <dbReference type="ARBA" id="ARBA00008445"/>
    </source>
</evidence>
<name>A0AAU8GXN9_9BACT</name>
<dbReference type="GO" id="GO:0015450">
    <property type="term" value="F:protein-transporting ATPase activity"/>
    <property type="evidence" value="ECO:0007669"/>
    <property type="project" value="UniProtKB-UniRule"/>
</dbReference>
<keyword evidence="4 10" id="KW-1003">Cell membrane</keyword>
<evidence type="ECO:0000256" key="4">
    <source>
        <dbReference type="ARBA" id="ARBA00022475"/>
    </source>
</evidence>
<proteinExistence type="inferred from homology"/>
<evidence type="ECO:0000256" key="6">
    <source>
        <dbReference type="ARBA" id="ARBA00022927"/>
    </source>
</evidence>
<evidence type="ECO:0000256" key="7">
    <source>
        <dbReference type="ARBA" id="ARBA00022989"/>
    </source>
</evidence>
<keyword evidence="7 10" id="KW-1133">Transmembrane helix</keyword>
<keyword evidence="8 10" id="KW-0811">Translocation</keyword>
<evidence type="ECO:0000256" key="1">
    <source>
        <dbReference type="ARBA" id="ARBA00004651"/>
    </source>
</evidence>
<dbReference type="PRINTS" id="PR01651">
    <property type="entry name" value="SECGEXPORT"/>
</dbReference>
<dbReference type="GO" id="GO:0043952">
    <property type="term" value="P:protein transport by the Sec complex"/>
    <property type="evidence" value="ECO:0007669"/>
    <property type="project" value="TreeGrafter"/>
</dbReference>
<keyword evidence="3 10" id="KW-0813">Transport</keyword>
<comment type="caution">
    <text evidence="10">Lacks conserved residue(s) required for the propagation of feature annotation.</text>
</comment>
<dbReference type="RefSeq" id="WP_353684728.1">
    <property type="nucleotide sequence ID" value="NZ_CP144373.1"/>
</dbReference>
<evidence type="ECO:0000256" key="8">
    <source>
        <dbReference type="ARBA" id="ARBA00023010"/>
    </source>
</evidence>
<keyword evidence="9 10" id="KW-0472">Membrane</keyword>
<evidence type="ECO:0000313" key="11">
    <source>
        <dbReference type="EMBL" id="XCH47202.1"/>
    </source>
</evidence>
<dbReference type="GO" id="GO:0065002">
    <property type="term" value="P:intracellular protein transmembrane transport"/>
    <property type="evidence" value="ECO:0007669"/>
    <property type="project" value="TreeGrafter"/>
</dbReference>
<evidence type="ECO:0000256" key="3">
    <source>
        <dbReference type="ARBA" id="ARBA00022448"/>
    </source>
</evidence>
<keyword evidence="5 10" id="KW-0812">Transmembrane</keyword>
<gene>
    <name evidence="11" type="primary">secG</name>
    <name evidence="11" type="ORF">V4D30_02745</name>
</gene>
<dbReference type="NCBIfam" id="TIGR00810">
    <property type="entry name" value="secG"/>
    <property type="match status" value="1"/>
</dbReference>
<sequence>MKTLLLSFHIILCIVMIAVVLLHRGKGAELGPAFGGGSSQTLFGPRGATTFLNKIATIVAVLFMISSFFLTYITTKTKSVVSDVKVPLQSQPAQPPSGAQPQQNK</sequence>